<dbReference type="Proteomes" id="UP000887563">
    <property type="component" value="Unplaced"/>
</dbReference>
<keyword evidence="7 10" id="KW-0539">Nucleus</keyword>
<sequence length="479" mass="55424">MHLQRTPQTSSRPAFNHSRIDGNRLSTIGGGRISLAPDARYSIASGAPSNFRPSAFPGTGARRLINIPRASKIPDSRNLRDKEVQYDMIRKIVSFLEDCIQPSPSFKFDDRDFLRVPNRNNFKEVFEFLFRCFQPNFSSIPNPKFNEEVVKLLNGLGYPYNLKNSTMQTMTTPSMWPTMLAVLEWLVNFVELEQTLHDDMRVGDQEKWQLYVSCYKKKLEMRAASAPSVKFDHDLFAAEFETYRNSKLGIDGDESFDELRSRRIAFGEELERIRILIAKEEEGILEFKKNIAVNVDDIKTMEKYLEELCEVIALNTNMIATCEQNCEILVEKNQKLEEKRLAKEEQIANQAISGEEAREMIAKRQMLQEGISTLNSCLSVDDKKLCELQPQLYKHNSKVCANFKSFVGRLLDLCKSFNISEELQQQMKEYSFLESVIDFKKASVENRFAQLIENLKEKAEMRKNAYQRSIEESNKRKND</sequence>
<dbReference type="PANTHER" id="PTHR10643">
    <property type="entry name" value="KINETOCHORE PROTEIN NDC80"/>
    <property type="match status" value="1"/>
</dbReference>
<evidence type="ECO:0000256" key="6">
    <source>
        <dbReference type="ARBA" id="ARBA00023054"/>
    </source>
</evidence>
<evidence type="ECO:0000256" key="11">
    <source>
        <dbReference type="SAM" id="Coils"/>
    </source>
</evidence>
<evidence type="ECO:0000256" key="12">
    <source>
        <dbReference type="SAM" id="MobiDB-lite"/>
    </source>
</evidence>
<keyword evidence="6 11" id="KW-0175">Coiled coil</keyword>
<comment type="function">
    <text evidence="10">Acts as a component of the essential kinetochore-associated NDC80 complex, which is required for chromosome segregation and spindle checkpoint activity.</text>
</comment>
<dbReference type="Gene3D" id="1.10.418.30">
    <property type="entry name" value="Ncd80 complex, Ncd80 subunit"/>
    <property type="match status" value="1"/>
</dbReference>
<evidence type="ECO:0000256" key="8">
    <source>
        <dbReference type="ARBA" id="ARBA00023306"/>
    </source>
</evidence>
<keyword evidence="2 10" id="KW-0158">Chromosome</keyword>
<evidence type="ECO:0000256" key="3">
    <source>
        <dbReference type="ARBA" id="ARBA00022618"/>
    </source>
</evidence>
<feature type="region of interest" description="Disordered" evidence="12">
    <location>
        <begin position="1"/>
        <end position="27"/>
    </location>
</feature>
<feature type="coiled-coil region" evidence="11">
    <location>
        <begin position="319"/>
        <end position="349"/>
    </location>
</feature>
<reference evidence="15" key="1">
    <citation type="submission" date="2022-11" db="UniProtKB">
        <authorList>
            <consortium name="WormBaseParasite"/>
        </authorList>
    </citation>
    <scope>IDENTIFICATION</scope>
</reference>
<keyword evidence="9 10" id="KW-0137">Centromere</keyword>
<comment type="subcellular location">
    <subcellularLocation>
        <location evidence="10">Chromosome</location>
        <location evidence="10">Centromere</location>
        <location evidence="10">Kinetochore</location>
    </subcellularLocation>
    <subcellularLocation>
        <location evidence="10">Nucleus</location>
    </subcellularLocation>
</comment>
<dbReference type="InterPro" id="IPR005550">
    <property type="entry name" value="Kinetochore_Ndc80"/>
</dbReference>
<protein>
    <recommendedName>
        <fullName evidence="10">Kinetochore protein NDC80</fullName>
    </recommendedName>
</protein>
<dbReference type="InterPro" id="IPR055260">
    <property type="entry name" value="Ndc80_CH"/>
</dbReference>
<accession>A0A914NFH8</accession>
<dbReference type="GO" id="GO:0031262">
    <property type="term" value="C:Ndc80 complex"/>
    <property type="evidence" value="ECO:0007669"/>
    <property type="project" value="UniProtKB-UniRule"/>
</dbReference>
<evidence type="ECO:0000313" key="14">
    <source>
        <dbReference type="Proteomes" id="UP000887563"/>
    </source>
</evidence>
<evidence type="ECO:0000256" key="7">
    <source>
        <dbReference type="ARBA" id="ARBA00023242"/>
    </source>
</evidence>
<evidence type="ECO:0000313" key="15">
    <source>
        <dbReference type="WBParaSite" id="Minc3s06039g39222"/>
    </source>
</evidence>
<dbReference type="WBParaSite" id="Minc3s06039g39222">
    <property type="protein sequence ID" value="Minc3s06039g39222"/>
    <property type="gene ID" value="Minc3s06039g39222"/>
</dbReference>
<feature type="domain" description="Kinetochore protein Ndc80 CH" evidence="13">
    <location>
        <begin position="71"/>
        <end position="194"/>
    </location>
</feature>
<proteinExistence type="inferred from homology"/>
<comment type="similarity">
    <text evidence="1 10">Belongs to the NDC80/HEC1 family.</text>
</comment>
<keyword evidence="14" id="KW-1185">Reference proteome</keyword>
<name>A0A914NFH8_MELIC</name>
<dbReference type="Pfam" id="PF03801">
    <property type="entry name" value="Ndc80_HEC"/>
    <property type="match status" value="1"/>
</dbReference>
<feature type="coiled-coil region" evidence="11">
    <location>
        <begin position="441"/>
        <end position="476"/>
    </location>
</feature>
<evidence type="ECO:0000256" key="2">
    <source>
        <dbReference type="ARBA" id="ARBA00022454"/>
    </source>
</evidence>
<keyword evidence="4 10" id="KW-0498">Mitosis</keyword>
<evidence type="ECO:0000256" key="10">
    <source>
        <dbReference type="RuleBase" id="RU368072"/>
    </source>
</evidence>
<dbReference type="GO" id="GO:0051315">
    <property type="term" value="P:attachment of mitotic spindle microtubules to kinetochore"/>
    <property type="evidence" value="ECO:0007669"/>
    <property type="project" value="UniProtKB-UniRule"/>
</dbReference>
<dbReference type="PANTHER" id="PTHR10643:SF2">
    <property type="entry name" value="KINETOCHORE PROTEIN NDC80 HOMOLOG"/>
    <property type="match status" value="1"/>
</dbReference>
<evidence type="ECO:0000256" key="1">
    <source>
        <dbReference type="ARBA" id="ARBA00007050"/>
    </source>
</evidence>
<comment type="subunit">
    <text evidence="10">Component of the NDC80 complex.</text>
</comment>
<evidence type="ECO:0000256" key="5">
    <source>
        <dbReference type="ARBA" id="ARBA00022838"/>
    </source>
</evidence>
<feature type="compositionally biased region" description="Polar residues" evidence="12">
    <location>
        <begin position="1"/>
        <end position="13"/>
    </location>
</feature>
<dbReference type="AlphaFoldDB" id="A0A914NFH8"/>
<evidence type="ECO:0000259" key="13">
    <source>
        <dbReference type="Pfam" id="PF03801"/>
    </source>
</evidence>
<keyword evidence="5 10" id="KW-0995">Kinetochore</keyword>
<dbReference type="GO" id="GO:0051301">
    <property type="term" value="P:cell division"/>
    <property type="evidence" value="ECO:0007669"/>
    <property type="project" value="UniProtKB-UniRule"/>
</dbReference>
<dbReference type="GO" id="GO:0005634">
    <property type="term" value="C:nucleus"/>
    <property type="evidence" value="ECO:0007669"/>
    <property type="project" value="UniProtKB-SubCell"/>
</dbReference>
<keyword evidence="8 10" id="KW-0131">Cell cycle</keyword>
<evidence type="ECO:0000256" key="4">
    <source>
        <dbReference type="ARBA" id="ARBA00022776"/>
    </source>
</evidence>
<evidence type="ECO:0000256" key="9">
    <source>
        <dbReference type="ARBA" id="ARBA00023328"/>
    </source>
</evidence>
<dbReference type="InterPro" id="IPR038273">
    <property type="entry name" value="Ndc80_sf"/>
</dbReference>
<organism evidence="14 15">
    <name type="scientific">Meloidogyne incognita</name>
    <name type="common">Southern root-knot nematode worm</name>
    <name type="synonym">Oxyuris incognita</name>
    <dbReference type="NCBI Taxonomy" id="6306"/>
    <lineage>
        <taxon>Eukaryota</taxon>
        <taxon>Metazoa</taxon>
        <taxon>Ecdysozoa</taxon>
        <taxon>Nematoda</taxon>
        <taxon>Chromadorea</taxon>
        <taxon>Rhabditida</taxon>
        <taxon>Tylenchina</taxon>
        <taxon>Tylenchomorpha</taxon>
        <taxon>Tylenchoidea</taxon>
        <taxon>Meloidogynidae</taxon>
        <taxon>Meloidogyninae</taxon>
        <taxon>Meloidogyne</taxon>
        <taxon>Meloidogyne incognita group</taxon>
    </lineage>
</organism>
<keyword evidence="3 10" id="KW-0132">Cell division</keyword>